<evidence type="ECO:0000313" key="3">
    <source>
        <dbReference type="Proteomes" id="UP001215598"/>
    </source>
</evidence>
<feature type="region of interest" description="Disordered" evidence="1">
    <location>
        <begin position="1"/>
        <end position="25"/>
    </location>
</feature>
<proteinExistence type="predicted"/>
<comment type="caution">
    <text evidence="2">The sequence shown here is derived from an EMBL/GenBank/DDBJ whole genome shotgun (WGS) entry which is preliminary data.</text>
</comment>
<name>A0AAD7NDX8_9AGAR</name>
<organism evidence="2 3">
    <name type="scientific">Mycena metata</name>
    <dbReference type="NCBI Taxonomy" id="1033252"/>
    <lineage>
        <taxon>Eukaryota</taxon>
        <taxon>Fungi</taxon>
        <taxon>Dikarya</taxon>
        <taxon>Basidiomycota</taxon>
        <taxon>Agaricomycotina</taxon>
        <taxon>Agaricomycetes</taxon>
        <taxon>Agaricomycetidae</taxon>
        <taxon>Agaricales</taxon>
        <taxon>Marasmiineae</taxon>
        <taxon>Mycenaceae</taxon>
        <taxon>Mycena</taxon>
    </lineage>
</organism>
<evidence type="ECO:0000313" key="2">
    <source>
        <dbReference type="EMBL" id="KAJ7757977.1"/>
    </source>
</evidence>
<reference evidence="2" key="1">
    <citation type="submission" date="2023-03" db="EMBL/GenBank/DDBJ databases">
        <title>Massive genome expansion in bonnet fungi (Mycena s.s.) driven by repeated elements and novel gene families across ecological guilds.</title>
        <authorList>
            <consortium name="Lawrence Berkeley National Laboratory"/>
            <person name="Harder C.B."/>
            <person name="Miyauchi S."/>
            <person name="Viragh M."/>
            <person name="Kuo A."/>
            <person name="Thoen E."/>
            <person name="Andreopoulos B."/>
            <person name="Lu D."/>
            <person name="Skrede I."/>
            <person name="Drula E."/>
            <person name="Henrissat B."/>
            <person name="Morin E."/>
            <person name="Kohler A."/>
            <person name="Barry K."/>
            <person name="LaButti K."/>
            <person name="Morin E."/>
            <person name="Salamov A."/>
            <person name="Lipzen A."/>
            <person name="Mereny Z."/>
            <person name="Hegedus B."/>
            <person name="Baldrian P."/>
            <person name="Stursova M."/>
            <person name="Weitz H."/>
            <person name="Taylor A."/>
            <person name="Grigoriev I.V."/>
            <person name="Nagy L.G."/>
            <person name="Martin F."/>
            <person name="Kauserud H."/>
        </authorList>
    </citation>
    <scope>NUCLEOTIDE SEQUENCE</scope>
    <source>
        <strain evidence="2">CBHHK182m</strain>
    </source>
</reference>
<evidence type="ECO:0000256" key="1">
    <source>
        <dbReference type="SAM" id="MobiDB-lite"/>
    </source>
</evidence>
<gene>
    <name evidence="2" type="ORF">B0H16DRAFT_1689434</name>
</gene>
<protein>
    <submittedName>
        <fullName evidence="2">Uncharacterized protein</fullName>
    </submittedName>
</protein>
<sequence>MHVSDSKNPTAAVVPSGSFKLNTRRPPPRLEQCYLPNICLSTIEWNFADVNTRTGGDKAETSNAQVATHIMSDTSPSYAPEHLMAEGLATALKPSQGLKLIQSVASNLAFFRQIGWNFALSRLVIDRLERIDSGDKKPGEIKANCFFHVASDMDSLREGNYPRVGHAPVVGRQTTSNRPLYVGCLRQIERDGNLSGPGK</sequence>
<dbReference type="AlphaFoldDB" id="A0AAD7NDX8"/>
<keyword evidence="3" id="KW-1185">Reference proteome</keyword>
<dbReference type="EMBL" id="JARKIB010000043">
    <property type="protein sequence ID" value="KAJ7757977.1"/>
    <property type="molecule type" value="Genomic_DNA"/>
</dbReference>
<dbReference type="Proteomes" id="UP001215598">
    <property type="component" value="Unassembled WGS sequence"/>
</dbReference>
<accession>A0AAD7NDX8</accession>